<name>K5W1A5_PHACS</name>
<dbReference type="EMBL" id="JH930475">
    <property type="protein sequence ID" value="EKM52870.1"/>
    <property type="molecule type" value="Genomic_DNA"/>
</dbReference>
<dbReference type="Proteomes" id="UP000008370">
    <property type="component" value="Unassembled WGS sequence"/>
</dbReference>
<reference evidence="1 2" key="1">
    <citation type="journal article" date="2012" name="BMC Genomics">
        <title>Comparative genomics of the white-rot fungi, Phanerochaete carnosa and P. chrysosporium, to elucidate the genetic basis of the distinct wood types they colonize.</title>
        <authorList>
            <person name="Suzuki H."/>
            <person name="MacDonald J."/>
            <person name="Syed K."/>
            <person name="Salamov A."/>
            <person name="Hori C."/>
            <person name="Aerts A."/>
            <person name="Henrissat B."/>
            <person name="Wiebenga A."/>
            <person name="vanKuyk P.A."/>
            <person name="Barry K."/>
            <person name="Lindquist E."/>
            <person name="LaButti K."/>
            <person name="Lapidus A."/>
            <person name="Lucas S."/>
            <person name="Coutinho P."/>
            <person name="Gong Y."/>
            <person name="Samejima M."/>
            <person name="Mahadevan R."/>
            <person name="Abou-Zaid M."/>
            <person name="de Vries R.P."/>
            <person name="Igarashi K."/>
            <person name="Yadav J.S."/>
            <person name="Grigoriev I.V."/>
            <person name="Master E.R."/>
        </authorList>
    </citation>
    <scope>NUCLEOTIDE SEQUENCE [LARGE SCALE GENOMIC DNA]</scope>
    <source>
        <strain evidence="1 2">HHB-10118-sp</strain>
    </source>
</reference>
<protein>
    <submittedName>
        <fullName evidence="1">Uncharacterized protein</fullName>
    </submittedName>
</protein>
<dbReference type="RefSeq" id="XP_007399199.1">
    <property type="nucleotide sequence ID" value="XM_007399137.1"/>
</dbReference>
<proteinExistence type="predicted"/>
<evidence type="ECO:0000313" key="2">
    <source>
        <dbReference type="Proteomes" id="UP000008370"/>
    </source>
</evidence>
<sequence length="517" mass="57001">MSRVTGDDLPPEILSRILDSVTSVGVGTDLTERRRSKHELIGSSLVCKHWSEAIRPILFQRLQLRNAEDVRFLKNIVISPSFVTSSLPEAIQWVYVHQEATEAKSWLHHIHGLSTCLRNTTFECTVVSPAGDTASAPCRWAPFESIPNVTPSYVRLSKLTLNNIVFASTTELARLVDSFSTLRFCICGQLTFLDSSPVVQSRRARRHASSALWRCGISRCKDMAVSVQAALAADILAAGRRMGLDDRTWDTTLQALFVLVPSAFEGAVVSLYNQNGHMFDTARISGHSYNQDVSMGDSFGADIKVFRPSADQDAGSPLAHVESIALTLSFADVEAVDMLDWDALRAVIDSPHMHYLRIHYFEQQNKDFEAAKRILCSVLRRTQLTWALESGKLQFGQFFGDPATSADISSVPAEHTIDGTTITLDIAEQAEWLLHPVRRSFNYLDNITREEYLRRLVAARVSGTSADTGSEVAPPTAGNTQNTALEQTHEVADDSAQRVEVYEGVGGGGEEDLATET</sequence>
<dbReference type="OrthoDB" id="2804335at2759"/>
<accession>K5W1A5</accession>
<dbReference type="KEGG" id="pco:PHACADRAFT_261539"/>
<gene>
    <name evidence="1" type="ORF">PHACADRAFT_261539</name>
</gene>
<dbReference type="HOGENOM" id="CLU_024266_0_0_1"/>
<dbReference type="GeneID" id="18918021"/>
<evidence type="ECO:0000313" key="1">
    <source>
        <dbReference type="EMBL" id="EKM52870.1"/>
    </source>
</evidence>
<organism evidence="1 2">
    <name type="scientific">Phanerochaete carnosa (strain HHB-10118-sp)</name>
    <name type="common">White-rot fungus</name>
    <name type="synonym">Peniophora carnosa</name>
    <dbReference type="NCBI Taxonomy" id="650164"/>
    <lineage>
        <taxon>Eukaryota</taxon>
        <taxon>Fungi</taxon>
        <taxon>Dikarya</taxon>
        <taxon>Basidiomycota</taxon>
        <taxon>Agaricomycotina</taxon>
        <taxon>Agaricomycetes</taxon>
        <taxon>Polyporales</taxon>
        <taxon>Phanerochaetaceae</taxon>
        <taxon>Phanerochaete</taxon>
    </lineage>
</organism>
<dbReference type="InParanoid" id="K5W1A5"/>
<dbReference type="AlphaFoldDB" id="K5W1A5"/>
<keyword evidence="2" id="KW-1185">Reference proteome</keyword>